<accession>A0A5A9PEA5</accession>
<evidence type="ECO:0000256" key="5">
    <source>
        <dbReference type="ARBA" id="ARBA00022833"/>
    </source>
</evidence>
<evidence type="ECO:0000256" key="2">
    <source>
        <dbReference type="ARBA" id="ARBA00022490"/>
    </source>
</evidence>
<feature type="compositionally biased region" description="Low complexity" evidence="7">
    <location>
        <begin position="553"/>
        <end position="562"/>
    </location>
</feature>
<evidence type="ECO:0000256" key="6">
    <source>
        <dbReference type="SAM" id="Coils"/>
    </source>
</evidence>
<dbReference type="EMBL" id="SOYY01000007">
    <property type="protein sequence ID" value="KAA0719309.1"/>
    <property type="molecule type" value="Genomic_DNA"/>
</dbReference>
<reference evidence="9 10" key="1">
    <citation type="journal article" date="2019" name="Mol. Ecol. Resour.">
        <title>Chromosome-level genome assembly of Triplophysa tibetana, a fish adapted to the harsh high-altitude environment of the Tibetan Plateau.</title>
        <authorList>
            <person name="Yang X."/>
            <person name="Liu H."/>
            <person name="Ma Z."/>
            <person name="Zou Y."/>
            <person name="Zou M."/>
            <person name="Mao Y."/>
            <person name="Li X."/>
            <person name="Wang H."/>
            <person name="Chen T."/>
            <person name="Wang W."/>
            <person name="Yang R."/>
        </authorList>
    </citation>
    <scope>NUCLEOTIDE SEQUENCE [LARGE SCALE GENOMIC DNA]</scope>
    <source>
        <strain evidence="9">TTIB1903HZAU</strain>
        <tissue evidence="9">Muscle</tissue>
    </source>
</reference>
<dbReference type="SUPFAM" id="SSF57903">
    <property type="entry name" value="FYVE/PHD zinc finger"/>
    <property type="match status" value="1"/>
</dbReference>
<dbReference type="InterPro" id="IPR013083">
    <property type="entry name" value="Znf_RING/FYVE/PHD"/>
</dbReference>
<comment type="subcellular location">
    <subcellularLocation>
        <location evidence="1">Cytoplasm</location>
        <location evidence="1">Perinuclear region</location>
    </subcellularLocation>
</comment>
<feature type="region of interest" description="Disordered" evidence="7">
    <location>
        <begin position="410"/>
        <end position="511"/>
    </location>
</feature>
<dbReference type="GO" id="GO:0030864">
    <property type="term" value="C:cortical actin cytoskeleton"/>
    <property type="evidence" value="ECO:0007669"/>
    <property type="project" value="TreeGrafter"/>
</dbReference>
<dbReference type="GO" id="GO:0003779">
    <property type="term" value="F:actin binding"/>
    <property type="evidence" value="ECO:0007669"/>
    <property type="project" value="TreeGrafter"/>
</dbReference>
<dbReference type="InterPro" id="IPR051745">
    <property type="entry name" value="Intracell_Transport_Effector"/>
</dbReference>
<dbReference type="FunFam" id="3.30.40.10:FF:000018">
    <property type="entry name" value="Synaptotagmin-like 5, isoform CRA_a"/>
    <property type="match status" value="1"/>
</dbReference>
<feature type="region of interest" description="Disordered" evidence="7">
    <location>
        <begin position="545"/>
        <end position="572"/>
    </location>
</feature>
<proteinExistence type="predicted"/>
<dbReference type="PROSITE" id="PS50916">
    <property type="entry name" value="RABBD"/>
    <property type="match status" value="1"/>
</dbReference>
<dbReference type="GO" id="GO:0031267">
    <property type="term" value="F:small GTPase binding"/>
    <property type="evidence" value="ECO:0007669"/>
    <property type="project" value="InterPro"/>
</dbReference>
<feature type="compositionally biased region" description="Basic and acidic residues" evidence="7">
    <location>
        <begin position="738"/>
        <end position="769"/>
    </location>
</feature>
<dbReference type="Pfam" id="PF04698">
    <property type="entry name" value="Rab_eff_C"/>
    <property type="match status" value="2"/>
</dbReference>
<evidence type="ECO:0000313" key="9">
    <source>
        <dbReference type="EMBL" id="KAA0719309.1"/>
    </source>
</evidence>
<gene>
    <name evidence="9" type="ORF">E1301_Tti006601</name>
</gene>
<keyword evidence="10" id="KW-1185">Reference proteome</keyword>
<dbReference type="AlphaFoldDB" id="A0A5A9PEA5"/>
<feature type="coiled-coil region" evidence="6">
    <location>
        <begin position="612"/>
        <end position="639"/>
    </location>
</feature>
<evidence type="ECO:0000256" key="4">
    <source>
        <dbReference type="ARBA" id="ARBA00022771"/>
    </source>
</evidence>
<feature type="region of interest" description="Disordered" evidence="7">
    <location>
        <begin position="965"/>
        <end position="992"/>
    </location>
</feature>
<name>A0A5A9PEA5_9TELE</name>
<dbReference type="PANTHER" id="PTHR14555:SF6">
    <property type="entry name" value="RAB EFFECTOR MYRIP"/>
    <property type="match status" value="1"/>
</dbReference>
<keyword evidence="6" id="KW-0175">Coiled coil</keyword>
<comment type="caution">
    <text evidence="9">The sequence shown here is derived from an EMBL/GenBank/DDBJ whole genome shotgun (WGS) entry which is preliminary data.</text>
</comment>
<dbReference type="PANTHER" id="PTHR14555">
    <property type="entry name" value="MYELIN-ASSOCIATED OLIGODENDROCYTIC BASIC PROTEIN MOBP -RELATED"/>
    <property type="match status" value="1"/>
</dbReference>
<dbReference type="InterPro" id="IPR041282">
    <property type="entry name" value="FYVE_2"/>
</dbReference>
<dbReference type="Pfam" id="PF02318">
    <property type="entry name" value="FYVE_2"/>
    <property type="match status" value="1"/>
</dbReference>
<feature type="domain" description="RabBD" evidence="8">
    <location>
        <begin position="4"/>
        <end position="124"/>
    </location>
</feature>
<sequence>MGRKLDLSGLTDDEAEHVLEVVQRDMQLRKTEETRLSEMKQALVEEGSRCLLLSRQRRFNERCCIRCCSPFTFLLNPKRSCLDCHFNVCKGCCSYSKKNKGWLCSACQRSRLLKIQSLEWFYNNVQRRFKRFGSAKVLKNLYRGHAAERGVLAELTEGSTYEEEGIYNEGNVYESDSAFYRQSEERSMAETISVALRVAEEAIDEAIATAESKTNSQQSEVHYLREHRGELIQELATTIVQKIVQRRRDLSEMQSVDQLSPDQAKSAVNASLWRSHSAFCLLPDEKVDQQGNIESKPSAFQGHALEMKKEGTMPVQVLPSWRSVDRLDNSTLQSPDGNWIAYQNTLLSRPSLLTKRKSLVYSALERESGVVSAYDEMGSETETASDGVWGAALQELQLKMSANKQLSYPESYSRHSTLPLDAQTQKSTADIETSPGDDGPPHKSHKPLLPFLKRKVPLDHRRPSSARRTSIMDVNFNPGGAESSDDCLNESRVKRSRRRKKNKREDAEWKGQPVLSLPDCSSQLSDALVKNLYLKQDPVLCDKSDQDLDADASDTATPDTLSSGAVTPEPFGLDLRNHSSVDHRARGLVESLDKELTSKLRELNSQVRETQLSSTEDELERLEYQIRDQENERKAEGNKVIEDATFAIEVDLTERTNETTYHQITTEKLEDDKLTSKLKELTSQVNETQLSSTEDELDRFEDQIEFDVTTQPIRIETLESDDNKTDNQDRLIQYQEKPQSHVEKMVEKAEEEISQKRPGDMVSEKDISERNVVNETSKDITTGSHKQELNMTDAQEKIARKKTEKTKSQRQVQTEERSSAEGEQRGAENRETVIQTEAALSSELSLSELLIEDGEVEFDKIIDIVAKALDDMAESEAYCGEGVFLEESEAEKREMTEDKAEQETVTEGVRHEMEDAMEVEISFVAGKSKEVHEKETGEINKVVAIENSPVTETSKEMLLLKDANSQGDALDTEKREQQSSVRHSAPSGQKEYLSPEEICKKYSTASLRSITTEVLKVLNATEDLIHGSMGDGRSQPDHSNLMTVPPAEAKRLDEQLGRLEENVYVAAGTVFGLEAELGDLEECARSICASTSDGELSHLEDQVASAAAQVQQSELQVFDIAARIAALKHAGLNVAPQTQFSNVKTTVTKTQTIGSSRKLRRRLPAPPTQGKSCESV</sequence>
<feature type="compositionally biased region" description="Polar residues" evidence="7">
    <location>
        <begin position="410"/>
        <end position="431"/>
    </location>
</feature>
<feature type="compositionally biased region" description="Polar residues" evidence="7">
    <location>
        <begin position="771"/>
        <end position="793"/>
    </location>
</feature>
<dbReference type="InterPro" id="IPR006788">
    <property type="entry name" value="Myrip/Melanophilin"/>
</dbReference>
<evidence type="ECO:0000256" key="7">
    <source>
        <dbReference type="SAM" id="MobiDB-lite"/>
    </source>
</evidence>
<dbReference type="GO" id="GO:0008270">
    <property type="term" value="F:zinc ion binding"/>
    <property type="evidence" value="ECO:0007669"/>
    <property type="project" value="UniProtKB-KW"/>
</dbReference>
<dbReference type="InterPro" id="IPR011011">
    <property type="entry name" value="Znf_FYVE_PHD"/>
</dbReference>
<dbReference type="GO" id="GO:0048471">
    <property type="term" value="C:perinuclear region of cytoplasm"/>
    <property type="evidence" value="ECO:0007669"/>
    <property type="project" value="UniProtKB-SubCell"/>
</dbReference>
<dbReference type="Proteomes" id="UP000324632">
    <property type="component" value="Chromosome 7"/>
</dbReference>
<dbReference type="GO" id="GO:0017022">
    <property type="term" value="F:myosin binding"/>
    <property type="evidence" value="ECO:0007669"/>
    <property type="project" value="TreeGrafter"/>
</dbReference>
<feature type="region of interest" description="Disordered" evidence="7">
    <location>
        <begin position="735"/>
        <end position="831"/>
    </location>
</feature>
<protein>
    <submittedName>
        <fullName evidence="9">Rab effector</fullName>
    </submittedName>
</protein>
<evidence type="ECO:0000256" key="3">
    <source>
        <dbReference type="ARBA" id="ARBA00022723"/>
    </source>
</evidence>
<evidence type="ECO:0000256" key="1">
    <source>
        <dbReference type="ARBA" id="ARBA00004556"/>
    </source>
</evidence>
<evidence type="ECO:0000259" key="8">
    <source>
        <dbReference type="PROSITE" id="PS50916"/>
    </source>
</evidence>
<keyword evidence="5" id="KW-0862">Zinc</keyword>
<dbReference type="GO" id="GO:0006886">
    <property type="term" value="P:intracellular protein transport"/>
    <property type="evidence" value="ECO:0007669"/>
    <property type="project" value="InterPro"/>
</dbReference>
<dbReference type="InterPro" id="IPR010911">
    <property type="entry name" value="Rab_BD"/>
</dbReference>
<evidence type="ECO:0000313" key="10">
    <source>
        <dbReference type="Proteomes" id="UP000324632"/>
    </source>
</evidence>
<keyword evidence="4" id="KW-0863">Zinc-finger</keyword>
<keyword evidence="2" id="KW-0963">Cytoplasm</keyword>
<keyword evidence="3" id="KW-0479">Metal-binding</keyword>
<dbReference type="Gene3D" id="3.30.40.10">
    <property type="entry name" value="Zinc/RING finger domain, C3HC4 (zinc finger)"/>
    <property type="match status" value="1"/>
</dbReference>
<organism evidence="9 10">
    <name type="scientific">Triplophysa tibetana</name>
    <dbReference type="NCBI Taxonomy" id="1572043"/>
    <lineage>
        <taxon>Eukaryota</taxon>
        <taxon>Metazoa</taxon>
        <taxon>Chordata</taxon>
        <taxon>Craniata</taxon>
        <taxon>Vertebrata</taxon>
        <taxon>Euteleostomi</taxon>
        <taxon>Actinopterygii</taxon>
        <taxon>Neopterygii</taxon>
        <taxon>Teleostei</taxon>
        <taxon>Ostariophysi</taxon>
        <taxon>Cypriniformes</taxon>
        <taxon>Nemacheilidae</taxon>
        <taxon>Triplophysa</taxon>
    </lineage>
</organism>
<feature type="region of interest" description="Disordered" evidence="7">
    <location>
        <begin position="1151"/>
        <end position="1176"/>
    </location>
</feature>
<feature type="compositionally biased region" description="Basic and acidic residues" evidence="7">
    <location>
        <begin position="813"/>
        <end position="831"/>
    </location>
</feature>